<sequence>MKNLAGMNFRQYVPLQKDINKGNWDGVDKFIKKDQEAEYSKISFLGDTALHTAIFAGRVNIVKELVNRMPEEDLNKPDDIKFTFLGYCALIGNIEMAECIIGRSRGGLSIGNGPKKIIPVVVALNYCPEIKMVEYLYSLTPLQQLSPGNGLNGATFITRAIYAKAFDMALLLLQSYPDLAIAKDIYGQTPVLALASISSAYPGGNQLICWKQWIYNTTPPGDVQNNNAYSVGSYFSPTVSTALIIASWYLSNIGVLLLNKYLLSFHGYRYPIFLTVLHMISCSAYSYASINFLDLVPLQHIHSKQYQNRFNRSDRSSSISDALDAIARSSIHH</sequence>
<gene>
    <name evidence="2" type="ORF">FSB_LOCUS42811</name>
</gene>
<dbReference type="SMART" id="SM00248">
    <property type="entry name" value="ANK"/>
    <property type="match status" value="3"/>
</dbReference>
<dbReference type="SUPFAM" id="SSF48403">
    <property type="entry name" value="Ankyrin repeat"/>
    <property type="match status" value="1"/>
</dbReference>
<dbReference type="AlphaFoldDB" id="A0A2N9HTC9"/>
<dbReference type="Gene3D" id="1.25.40.20">
    <property type="entry name" value="Ankyrin repeat-containing domain"/>
    <property type="match status" value="1"/>
</dbReference>
<keyword evidence="1" id="KW-0040">ANK repeat</keyword>
<dbReference type="PANTHER" id="PTHR24121">
    <property type="entry name" value="NO MECHANORECEPTOR POTENTIAL C, ISOFORM D-RELATED"/>
    <property type="match status" value="1"/>
</dbReference>
<protein>
    <submittedName>
        <fullName evidence="2">Uncharacterized protein</fullName>
    </submittedName>
</protein>
<accession>A0A2N9HTC9</accession>
<dbReference type="InterPro" id="IPR036770">
    <property type="entry name" value="Ankyrin_rpt-contain_sf"/>
</dbReference>
<dbReference type="InterPro" id="IPR002110">
    <property type="entry name" value="Ankyrin_rpt"/>
</dbReference>
<evidence type="ECO:0000256" key="1">
    <source>
        <dbReference type="PROSITE-ProRule" id="PRU00023"/>
    </source>
</evidence>
<dbReference type="Pfam" id="PF00023">
    <property type="entry name" value="Ank"/>
    <property type="match status" value="1"/>
</dbReference>
<organism evidence="2">
    <name type="scientific">Fagus sylvatica</name>
    <name type="common">Beechnut</name>
    <dbReference type="NCBI Taxonomy" id="28930"/>
    <lineage>
        <taxon>Eukaryota</taxon>
        <taxon>Viridiplantae</taxon>
        <taxon>Streptophyta</taxon>
        <taxon>Embryophyta</taxon>
        <taxon>Tracheophyta</taxon>
        <taxon>Spermatophyta</taxon>
        <taxon>Magnoliopsida</taxon>
        <taxon>eudicotyledons</taxon>
        <taxon>Gunneridae</taxon>
        <taxon>Pentapetalae</taxon>
        <taxon>rosids</taxon>
        <taxon>fabids</taxon>
        <taxon>Fagales</taxon>
        <taxon>Fagaceae</taxon>
        <taxon>Fagus</taxon>
    </lineage>
</organism>
<reference evidence="2" key="1">
    <citation type="submission" date="2018-02" db="EMBL/GenBank/DDBJ databases">
        <authorList>
            <person name="Cohen D.B."/>
            <person name="Kent A.D."/>
        </authorList>
    </citation>
    <scope>NUCLEOTIDE SEQUENCE</scope>
</reference>
<dbReference type="PANTHER" id="PTHR24121:SF16">
    <property type="entry name" value="NON-SPECIFIC SERINE_THREONINE PROTEIN KINASE"/>
    <property type="match status" value="1"/>
</dbReference>
<name>A0A2N9HTC9_FAGSY</name>
<feature type="repeat" description="ANK" evidence="1">
    <location>
        <begin position="45"/>
        <end position="77"/>
    </location>
</feature>
<evidence type="ECO:0000313" key="2">
    <source>
        <dbReference type="EMBL" id="SPD14929.1"/>
    </source>
</evidence>
<proteinExistence type="predicted"/>
<dbReference type="PROSITE" id="PS50088">
    <property type="entry name" value="ANK_REPEAT"/>
    <property type="match status" value="1"/>
</dbReference>
<dbReference type="EMBL" id="OIVN01004002">
    <property type="protein sequence ID" value="SPD14929.1"/>
    <property type="molecule type" value="Genomic_DNA"/>
</dbReference>